<evidence type="ECO:0000313" key="2">
    <source>
        <dbReference type="Proteomes" id="UP001470230"/>
    </source>
</evidence>
<keyword evidence="2" id="KW-1185">Reference proteome</keyword>
<dbReference type="Proteomes" id="UP001470230">
    <property type="component" value="Unassembled WGS sequence"/>
</dbReference>
<organism evidence="1 2">
    <name type="scientific">Tritrichomonas musculus</name>
    <dbReference type="NCBI Taxonomy" id="1915356"/>
    <lineage>
        <taxon>Eukaryota</taxon>
        <taxon>Metamonada</taxon>
        <taxon>Parabasalia</taxon>
        <taxon>Tritrichomonadida</taxon>
        <taxon>Tritrichomonadidae</taxon>
        <taxon>Tritrichomonas</taxon>
    </lineage>
</organism>
<dbReference type="EMBL" id="JAPFFF010000007">
    <property type="protein sequence ID" value="KAK8885672.1"/>
    <property type="molecule type" value="Genomic_DNA"/>
</dbReference>
<evidence type="ECO:0000313" key="1">
    <source>
        <dbReference type="EMBL" id="KAK8885672.1"/>
    </source>
</evidence>
<sequence length="498" mass="56674">MSGKQPLDFKNLSDPYDDAFIPYLLRVPQNLSPRDSPKFFKIVLSHFNSDIPKEIGNSIMMVIRVLIRNEKIRDIFVTRGFADQLPFKNRYYVDESFCILNELVKNCAEAFDEQLTNKFASILTHSPSKSLSILCSYAKQFNDLNTDNPWPMIDILIQASKYFTKPNLIQNYSSILIHLCSKYPDYRSARGEYCWNILENIIETETDVTSLDVCYNSLAALFDYYKEGEIPTRSIKTHLNNPEILDSVLSFLAVLASVELGPNNNSNHTSIFNDTEIIKKLLSTAKTNVKATLVLMKASSDIQIASFVLGKGEWLITPLPLLTDTLRLFLVIFGHQKLRRRIVSLPNFIPFLKAMTSINNSGVVTIICTVLRRVSINQEMLDNMSSECFLDNFFQTSIHLGDQVSLHSFLLLLDTLSKVGFTSEFVGACEKLVYLVKNDQHLNQIASYVAADLCKYEKCALKMKKLKLDEYFSNHLDDPQISKGGQKFLNALEKLNIQ</sequence>
<accession>A0ABR2K432</accession>
<gene>
    <name evidence="1" type="ORF">M9Y10_041124</name>
</gene>
<protein>
    <submittedName>
        <fullName evidence="1">Uncharacterized protein</fullName>
    </submittedName>
</protein>
<comment type="caution">
    <text evidence="1">The sequence shown here is derived from an EMBL/GenBank/DDBJ whole genome shotgun (WGS) entry which is preliminary data.</text>
</comment>
<reference evidence="1 2" key="1">
    <citation type="submission" date="2024-04" db="EMBL/GenBank/DDBJ databases">
        <title>Tritrichomonas musculus Genome.</title>
        <authorList>
            <person name="Alves-Ferreira E."/>
            <person name="Grigg M."/>
            <person name="Lorenzi H."/>
            <person name="Galac M."/>
        </authorList>
    </citation>
    <scope>NUCLEOTIDE SEQUENCE [LARGE SCALE GENOMIC DNA]</scope>
    <source>
        <strain evidence="1 2">EAF2021</strain>
    </source>
</reference>
<name>A0ABR2K432_9EUKA</name>
<proteinExistence type="predicted"/>
<dbReference type="SUPFAM" id="SSF48371">
    <property type="entry name" value="ARM repeat"/>
    <property type="match status" value="1"/>
</dbReference>
<dbReference type="InterPro" id="IPR016024">
    <property type="entry name" value="ARM-type_fold"/>
</dbReference>